<sequence>MKIILTILLSLLLTSCTVYGWSNDYKKLSGEQQNSIVSLQSFENTNSQDIYKITGNQLKEELKKHPKSLVYLFTNGCASEYCLPMSTYERFAKENDYRLFLVMNGYGQLEETTKQRSEVFTEPLYAINNEAYNSNTRWKYSRYFENELRGIDRKSKPKWEGSLYFFNYDKLEKVTQDLPK</sequence>
<dbReference type="EMBL" id="LR215974">
    <property type="protein sequence ID" value="VFB04438.1"/>
    <property type="molecule type" value="Genomic_DNA"/>
</dbReference>
<accession>A0A4U8WNB7</accession>
<protein>
    <submittedName>
        <fullName evidence="1">Uncharacterized protein</fullName>
    </submittedName>
</protein>
<proteinExistence type="predicted"/>
<dbReference type="Proteomes" id="UP000290013">
    <property type="component" value="Chromosome"/>
</dbReference>
<evidence type="ECO:0000313" key="2">
    <source>
        <dbReference type="Proteomes" id="UP000290013"/>
    </source>
</evidence>
<organism evidence="1 2">
    <name type="scientific">Chryseobacterium taihuense</name>
    <dbReference type="NCBI Taxonomy" id="1141221"/>
    <lineage>
        <taxon>Bacteria</taxon>
        <taxon>Pseudomonadati</taxon>
        <taxon>Bacteroidota</taxon>
        <taxon>Flavobacteriia</taxon>
        <taxon>Flavobacteriales</taxon>
        <taxon>Weeksellaceae</taxon>
        <taxon>Chryseobacterium group</taxon>
        <taxon>Chryseobacterium</taxon>
    </lineage>
</organism>
<evidence type="ECO:0000313" key="1">
    <source>
        <dbReference type="EMBL" id="VFB04438.1"/>
    </source>
</evidence>
<dbReference type="RefSeq" id="WP_130914679.1">
    <property type="nucleotide sequence ID" value="NZ_LR215974.1"/>
</dbReference>
<dbReference type="PROSITE" id="PS51257">
    <property type="entry name" value="PROKAR_LIPOPROTEIN"/>
    <property type="match status" value="1"/>
</dbReference>
<name>A0A4U8WNB7_9FLAO</name>
<reference evidence="1 2" key="1">
    <citation type="submission" date="2019-02" db="EMBL/GenBank/DDBJ databases">
        <authorList>
            <consortium name="Pathogen Informatics"/>
        </authorList>
    </citation>
    <scope>NUCLEOTIDE SEQUENCE [LARGE SCALE GENOMIC DNA]</scope>
    <source>
        <strain evidence="1 2">3012STDY6944375</strain>
    </source>
</reference>
<dbReference type="AlphaFoldDB" id="A0A4U8WNB7"/>
<dbReference type="KEGG" id="ctai:NCTC12078_02463"/>
<gene>
    <name evidence="1" type="ORF">NCTC12078_02463</name>
</gene>